<keyword evidence="4" id="KW-1185">Reference proteome</keyword>
<feature type="compositionally biased region" description="Polar residues" evidence="1">
    <location>
        <begin position="802"/>
        <end position="813"/>
    </location>
</feature>
<feature type="region of interest" description="Disordered" evidence="1">
    <location>
        <begin position="397"/>
        <end position="555"/>
    </location>
</feature>
<evidence type="ECO:0000313" key="3">
    <source>
        <dbReference type="EMBL" id="WWC60664.1"/>
    </source>
</evidence>
<dbReference type="VEuPathDB" id="FungiDB:I303_03262"/>
<reference evidence="3" key="3">
    <citation type="submission" date="2024-02" db="EMBL/GenBank/DDBJ databases">
        <title>Comparative genomics of Cryptococcus and Kwoniella reveals pathogenesis evolution and contrasting modes of karyotype evolution via chromosome fusion or intercentromeric recombination.</title>
        <authorList>
            <person name="Coelho M.A."/>
            <person name="David-Palma M."/>
            <person name="Shea T."/>
            <person name="Bowers K."/>
            <person name="McGinley-Smith S."/>
            <person name="Mohammad A.W."/>
            <person name="Gnirke A."/>
            <person name="Yurkov A.M."/>
            <person name="Nowrousian M."/>
            <person name="Sun S."/>
            <person name="Cuomo C.A."/>
            <person name="Heitman J."/>
        </authorList>
    </citation>
    <scope>NUCLEOTIDE SEQUENCE</scope>
    <source>
        <strain evidence="3">CBS 10117</strain>
    </source>
</reference>
<organism evidence="2">
    <name type="scientific">Kwoniella dejecticola CBS 10117</name>
    <dbReference type="NCBI Taxonomy" id="1296121"/>
    <lineage>
        <taxon>Eukaryota</taxon>
        <taxon>Fungi</taxon>
        <taxon>Dikarya</taxon>
        <taxon>Basidiomycota</taxon>
        <taxon>Agaricomycotina</taxon>
        <taxon>Tremellomycetes</taxon>
        <taxon>Tremellales</taxon>
        <taxon>Cryptococcaceae</taxon>
        <taxon>Kwoniella</taxon>
    </lineage>
</organism>
<feature type="compositionally biased region" description="Basic and acidic residues" evidence="1">
    <location>
        <begin position="527"/>
        <end position="547"/>
    </location>
</feature>
<feature type="compositionally biased region" description="Basic and acidic residues" evidence="1">
    <location>
        <begin position="411"/>
        <end position="420"/>
    </location>
</feature>
<feature type="compositionally biased region" description="Low complexity" evidence="1">
    <location>
        <begin position="256"/>
        <end position="267"/>
    </location>
</feature>
<name>A0A1A6AB01_9TREE</name>
<proteinExistence type="predicted"/>
<dbReference type="Proteomes" id="UP000078595">
    <property type="component" value="Chromosome 3"/>
</dbReference>
<evidence type="ECO:0000313" key="4">
    <source>
        <dbReference type="Proteomes" id="UP000078595"/>
    </source>
</evidence>
<dbReference type="OrthoDB" id="2565309at2759"/>
<feature type="compositionally biased region" description="Polar residues" evidence="1">
    <location>
        <begin position="215"/>
        <end position="231"/>
    </location>
</feature>
<dbReference type="EMBL" id="CP144532">
    <property type="protein sequence ID" value="WWC60664.1"/>
    <property type="molecule type" value="Genomic_DNA"/>
</dbReference>
<dbReference type="KEGG" id="kdj:28966961"/>
<feature type="compositionally biased region" description="Low complexity" evidence="1">
    <location>
        <begin position="705"/>
        <end position="717"/>
    </location>
</feature>
<accession>A0A1A6AB01</accession>
<evidence type="ECO:0000256" key="1">
    <source>
        <dbReference type="SAM" id="MobiDB-lite"/>
    </source>
</evidence>
<dbReference type="STRING" id="1296121.A0A1A6AB01"/>
<evidence type="ECO:0000313" key="2">
    <source>
        <dbReference type="EMBL" id="OBR87237.1"/>
    </source>
</evidence>
<feature type="region of interest" description="Disordered" evidence="1">
    <location>
        <begin position="17"/>
        <end position="36"/>
    </location>
</feature>
<feature type="compositionally biased region" description="Basic residues" evidence="1">
    <location>
        <begin position="516"/>
        <end position="526"/>
    </location>
</feature>
<feature type="region of interest" description="Disordered" evidence="1">
    <location>
        <begin position="732"/>
        <end position="813"/>
    </location>
</feature>
<feature type="region of interest" description="Disordered" evidence="1">
    <location>
        <begin position="656"/>
        <end position="717"/>
    </location>
</feature>
<feature type="region of interest" description="Disordered" evidence="1">
    <location>
        <begin position="573"/>
        <end position="597"/>
    </location>
</feature>
<feature type="region of interest" description="Disordered" evidence="1">
    <location>
        <begin position="99"/>
        <end position="121"/>
    </location>
</feature>
<reference evidence="2" key="1">
    <citation type="submission" date="2013-07" db="EMBL/GenBank/DDBJ databases">
        <title>The Genome Sequence of Cryptococcus dejecticola CBS10117.</title>
        <authorList>
            <consortium name="The Broad Institute Genome Sequencing Platform"/>
            <person name="Cuomo C."/>
            <person name="Litvintseva A."/>
            <person name="Chen Y."/>
            <person name="Heitman J."/>
            <person name="Sun S."/>
            <person name="Springer D."/>
            <person name="Dromer F."/>
            <person name="Young S.K."/>
            <person name="Zeng Q."/>
            <person name="Gargeya S."/>
            <person name="Fitzgerald M."/>
            <person name="Abouelleil A."/>
            <person name="Alvarado L."/>
            <person name="Berlin A.M."/>
            <person name="Chapman S.B."/>
            <person name="Dewar J."/>
            <person name="Goldberg J."/>
            <person name="Griggs A."/>
            <person name="Gujja S."/>
            <person name="Hansen M."/>
            <person name="Howarth C."/>
            <person name="Imamovic A."/>
            <person name="Larimer J."/>
            <person name="McCowan C."/>
            <person name="Murphy C."/>
            <person name="Pearson M."/>
            <person name="Priest M."/>
            <person name="Roberts A."/>
            <person name="Saif S."/>
            <person name="Shea T."/>
            <person name="Sykes S."/>
            <person name="Wortman J."/>
            <person name="Nusbaum C."/>
            <person name="Birren B."/>
        </authorList>
    </citation>
    <scope>NUCLEOTIDE SEQUENCE [LARGE SCALE GENOMIC DNA]</scope>
    <source>
        <strain evidence="2">CBS 10117</strain>
    </source>
</reference>
<dbReference type="AlphaFoldDB" id="A0A1A6AB01"/>
<feature type="region of interest" description="Disordered" evidence="1">
    <location>
        <begin position="252"/>
        <end position="273"/>
    </location>
</feature>
<reference evidence="3" key="2">
    <citation type="submission" date="2013-07" db="EMBL/GenBank/DDBJ databases">
        <authorList>
            <consortium name="The Broad Institute Genome Sequencing Platform"/>
            <person name="Cuomo C."/>
            <person name="Litvintseva A."/>
            <person name="Chen Y."/>
            <person name="Heitman J."/>
            <person name="Sun S."/>
            <person name="Springer D."/>
            <person name="Dromer F."/>
            <person name="Young S.K."/>
            <person name="Zeng Q."/>
            <person name="Gargeya S."/>
            <person name="Fitzgerald M."/>
            <person name="Abouelleil A."/>
            <person name="Alvarado L."/>
            <person name="Berlin A.M."/>
            <person name="Chapman S.B."/>
            <person name="Dewar J."/>
            <person name="Goldberg J."/>
            <person name="Griggs A."/>
            <person name="Gujja S."/>
            <person name="Hansen M."/>
            <person name="Howarth C."/>
            <person name="Imamovic A."/>
            <person name="Larimer J."/>
            <person name="McCowan C."/>
            <person name="Murphy C."/>
            <person name="Pearson M."/>
            <person name="Priest M."/>
            <person name="Roberts A."/>
            <person name="Saif S."/>
            <person name="Shea T."/>
            <person name="Sykes S."/>
            <person name="Wortman J."/>
            <person name="Nusbaum C."/>
            <person name="Birren B."/>
        </authorList>
    </citation>
    <scope>NUCLEOTIDE SEQUENCE</scope>
    <source>
        <strain evidence="3">CBS 10117</strain>
    </source>
</reference>
<feature type="region of interest" description="Disordered" evidence="1">
    <location>
        <begin position="165"/>
        <end position="239"/>
    </location>
</feature>
<gene>
    <name evidence="2" type="ORF">I303_03262</name>
    <name evidence="3" type="ORF">I303_103239</name>
</gene>
<dbReference type="RefSeq" id="XP_018265079.1">
    <property type="nucleotide sequence ID" value="XM_018406585.1"/>
</dbReference>
<feature type="compositionally biased region" description="Basic and acidic residues" evidence="1">
    <location>
        <begin position="455"/>
        <end position="465"/>
    </location>
</feature>
<protein>
    <submittedName>
        <fullName evidence="2">Uncharacterized protein</fullName>
    </submittedName>
</protein>
<sequence>MTIQYLSPDEVTKRSKKLFSPNFKSPRRVVEPRPPSLAWSKLPPPAAEIDERLDFRVRRFKLWKEVNLELRRIVADPKKRNHLRRYQSYAIPPTLLNAHRRPQNLPNVRPSRPGTPTRISTDEWSWTTPLRIRTPAKILPPAVDQPDPSTQCTSDIRLVDSLIGQGGLLTPPLSPQTNPADETQLDSEHRQSKGEANVPYPVEAGLVPSIPGHISDSTEQAPKSFTNTPQSKPIDDEKNETQMSLCLSRNARNKLSTSSTTPATPTARSQAYWIPPTPPLEELPWYAKSLTKRQRKVNFQKLLEFKWILDQEHERRFRIGMSKLMESILIWQNQNTKPFDQWKTGDKFKWRDDVDLVQLENITAFYRAIRKKSSNIFDYFDPEEMDNVPFRTRVHEQVKDEDARKRRKKEKKEAKKRAEAEAEAAAINGHGGRTAENDLGSCNGNSLHVQAVAETSKREDDDQTRTRPGPEVNGTSKDKSKSPLAKPNSESLSDTKTPRIDQAGPAAERKNDKTDKHHRKSSSKSKSKAESEGKASIHDITKRQKESSHRHRSILRGDVLPLDQYVKNLEVEARGGDSAAEDNRAQLQSHPQDDDKTSELSALLARLEILRTQKVCLATRLAKTKAERDNATAHDQAGEKVISLSDRSTAVIELADYSSSEPPHKVGPDYDYSFGESSRHNRSITSQEEGVRYGSFNLDDDTALPDSSRSPSSHSPDFGLYLPSSAFSRGQVSVEDLSEGSHSSSFDEQSVGHYADDNDNDDDVGVGVDRDTIAPISRSWEDEGEVGEEREEQKDTEFSGMGTWSNHTVVSQP</sequence>
<dbReference type="EMBL" id="KI894029">
    <property type="protein sequence ID" value="OBR87237.1"/>
    <property type="molecule type" value="Genomic_DNA"/>
</dbReference>
<dbReference type="GeneID" id="28966961"/>